<sequence length="1927" mass="228763">MNEPIKIIFRYKNNNRHIQHHTYIYVGNVNDKIYKILEHIKDLSFIDTLIEIDKSKYSELEKYYGIKWYKYFFNSYHLNYCIGKINENETLGKQIKKIYGDQWFSEHLNILEITKTLVKYSYEEKSLREKLRKDKNRKEYNIGKDELKIDFNTTLNENISSLFTNINLQTKKKERKFDIDDIEKYYKKPKKTQDNIETIETLLQKGGDEDSEIKEEEEDIEIDFNEDDSSNEISMDDIESLFDNNDVDIDTNIEKTQQMLNEAIKNNKKEKYYVDFDTSKDNINYDENLKNIFDKKYIKNQFIYPDDTIKTIKRKITCSIINNPKFDKNAFILPSRQYLFSEYYHENEIKKVMIGQKWIKRSEILTIDVEPNYNIKYYEELRGPLKILKDNIKKYGSRIKWQDDENLLLEDYKEFINNNELYLIDIYNELGQNYTANEEETKNLIDVYFRLYFVKLKSDDIKNIFKFLNNQKTLELNKIMKNYETLKNDTIMENEIMNNIEKIKEDDKYKKYFGDPHIINAVIHLDTQLTQGRLELFKIFDLFVTDKKYPFIQYKKENGDTIFKTSIPEISRLSKSIISNIILRKWFENAPPGITFKIFLNAKSKNETDNNTNKKKTLLAKESKEQIKKYLSDDKYVSITLNHSGKIEYKAQWAESEKANFQDIRKTYQLINELIEKINSENNTLKFVNPSPNDFKFAFINTLQKYFIPEKFMVNHNDLSEFASYFYPYVVCQVEPKKRAGYKTENDSKFGTYLRYKRMNNYEDQNKIEQRILFLLRHFNVNDTFLLNEISAQFNLTVDKTQKIIDNVKNKYTSIKKSRKVLKPISEIPKYTPPGISIDIQGKQEERYKIRVAGARNRVQLERIILFTNILLFLYIETYLFKIPERQELKNKLSLITNIAKRRNKVIEIVNTENMYKNLKKAISNDKDRLGFKPTQGQNQWSRLCQNSGPNKKRQPVQYHSEDELLANGFKFNEELKLYEKKVKITRKGKTETIIIKALNLSSGEEENKLYFSCNPKENGEYTYVGILLKGDNPYNLPMPCCYKRDPFDSKNSKKISILLDNIRSNKNTDDALIPKTPLALGEPLYILQNTYKVQENRYAYLPLYLNFFLNTFFGNKIVKKQHYLSYTDGYFFKYGTEQNKKAILESIGFPFGLTAEKIINKIKNTINENIFNYLNNGDIRGKFITIDKYIEYLENNILEYEYIRDICSLPGIVSKKGLNTFVFDKKTLVFKYDLEREKTLEDFNIMCQNQENDDYLIDTERDNVFLIREGTFYYPLVLGIKQDINSKTIDNTFIFKYKDEANNYVNHVLDFYNKNCSSYLSVKQQTNKMIIKTLLDISKKNNTKDYLPNIQVIDNKYKCVYIITNNNTIIPVLPSGTNHKYPIKPKIHTKNKIDFNTMYSQLNDLYNKSNKQINVKPMGVYIDTKKNTDNKVAVIGIITMTHGSVPVIETLISKNDLKDKKLVIEHKQLYDKIDEDLLNCEIDETGHINKVLHKDKRMNEISKNNYEEESYQLFRFEFSNFINKETNKELKKLFIDLIMDKKKEFIEKKNTILDIMYKITSKKLYEIFKNNINVNNKTIKIPKTNKFINTSKEKKVDNYAIDNYRKSCEIHKNQQECMNSIHCNWSNDSCLFTTTEKLLIIFINRITSEFLDFSQKCFEIFNIGNYYITDIVSPDNYIFRKEQYIINDANKNFREILHNIFGQEKMSKVLTNLKTDEIDSIYYPKDLTDMIIQKILENNNTILRAYSNGYYWVKNSLYNLKAKNLGYYSDIQTDMVYYFRSSIINWLNNYNNFEDITTNLYDHINKNITGTEFPKNPTDKKIIKKIIIKFISMLSNETNSNTNCVVEYYVLSKIYDIPIIVWNDVGRIIYIFNNGLIFDENVNTVNDLNKLSMYKDNNFLKKCISIKISINDAYGIPSDIHTICYK</sequence>
<evidence type="ECO:0008006" key="2">
    <source>
        <dbReference type="Google" id="ProtNLM"/>
    </source>
</evidence>
<reference evidence="1" key="1">
    <citation type="journal article" date="2017" name="Science">
        <title>Giant viruses with an expanded complement of translation system components.</title>
        <authorList>
            <person name="Schulz F."/>
            <person name="Yutin N."/>
            <person name="Ivanova N.N."/>
            <person name="Ortega D.R."/>
            <person name="Lee T.K."/>
            <person name="Vierheilig J."/>
            <person name="Daims H."/>
            <person name="Horn M."/>
            <person name="Wagner M."/>
            <person name="Jensen G.J."/>
            <person name="Kyrpides N.C."/>
            <person name="Koonin E.V."/>
            <person name="Woyke T."/>
        </authorList>
    </citation>
    <scope>NUCLEOTIDE SEQUENCE</scope>
    <source>
        <strain evidence="1">HKV1</strain>
    </source>
</reference>
<dbReference type="EMBL" id="KY684106">
    <property type="protein sequence ID" value="ARF11092.1"/>
    <property type="molecule type" value="Genomic_DNA"/>
</dbReference>
<evidence type="ECO:0000313" key="1">
    <source>
        <dbReference type="EMBL" id="ARF11092.1"/>
    </source>
</evidence>
<organism evidence="1">
    <name type="scientific">Hokovirus HKV1</name>
    <dbReference type="NCBI Taxonomy" id="1977638"/>
    <lineage>
        <taxon>Viruses</taxon>
        <taxon>Varidnaviria</taxon>
        <taxon>Bamfordvirae</taxon>
        <taxon>Nucleocytoviricota</taxon>
        <taxon>Megaviricetes</taxon>
        <taxon>Imitervirales</taxon>
        <taxon>Mimiviridae</taxon>
        <taxon>Klosneuvirinae</taxon>
        <taxon>Hokovirus</taxon>
    </lineage>
</organism>
<proteinExistence type="predicted"/>
<name>A0A1V0SH97_9VIRU</name>
<gene>
    <name evidence="1" type="ORF">Hokovirus_4_66</name>
</gene>
<protein>
    <recommendedName>
        <fullName evidence="2">Early transcription factor VETF large subunit</fullName>
    </recommendedName>
</protein>
<accession>A0A1V0SH97</accession>